<organism evidence="2 3">
    <name type="scientific">Haloferax massiliensis</name>
    <dbReference type="NCBI Taxonomy" id="1476858"/>
    <lineage>
        <taxon>Archaea</taxon>
        <taxon>Methanobacteriati</taxon>
        <taxon>Methanobacteriota</taxon>
        <taxon>Stenosarchaea group</taxon>
        <taxon>Halobacteria</taxon>
        <taxon>Halobacteriales</taxon>
        <taxon>Haloferacaceae</taxon>
        <taxon>Haloferax</taxon>
    </lineage>
</organism>
<dbReference type="Gene3D" id="3.40.50.1820">
    <property type="entry name" value="alpha/beta hydrolase"/>
    <property type="match status" value="1"/>
</dbReference>
<dbReference type="InterPro" id="IPR025890">
    <property type="entry name" value="Abhydrolase_bac"/>
</dbReference>
<accession>A0A0D6JVB7</accession>
<dbReference type="InterPro" id="IPR029058">
    <property type="entry name" value="AB_hydrolase_fold"/>
</dbReference>
<dbReference type="PANTHER" id="PTHR22946:SF9">
    <property type="entry name" value="POLYKETIDE TRANSFERASE AF380"/>
    <property type="match status" value="1"/>
</dbReference>
<sequence>MTGFDYDDWFDGVLRASDSGDSSAASAGEPGRAFAAWQASFRGELRDVLGFPTMRDRTVEDIDPRRRERPGATVQRRRYQRQTWSVRTERGFRVPFYLLVPDSVDPPYPVVVALHGHSEHGKDLAAGVADDEAARRHIADDRRDIARQAVRRGFAVVAPDMRAFGELRPDAADEPNASDAVSACAYWQKRAQLVGRSLVGERVWDVGRLVDFVADRPDLDADRLAVCGHSGGGTVALLAGALDERVGAVVACASVCPFEDSIVPIDHCLCNYVPGLRRLGEVWDVAGLVAPRPLRVVAGDADPIFPIAGARRAFDRIRGRYCAADAAGECSLFVGDGGHRFFEAGAWPFLRDRL</sequence>
<name>A0A0D6JVB7_9EURY</name>
<evidence type="ECO:0000256" key="1">
    <source>
        <dbReference type="ARBA" id="ARBA00022801"/>
    </source>
</evidence>
<keyword evidence="3" id="KW-1185">Reference proteome</keyword>
<dbReference type="SUPFAM" id="SSF53474">
    <property type="entry name" value="alpha/beta-Hydrolases"/>
    <property type="match status" value="1"/>
</dbReference>
<keyword evidence="1 2" id="KW-0378">Hydrolase</keyword>
<dbReference type="GO" id="GO:0016788">
    <property type="term" value="F:hydrolase activity, acting on ester bonds"/>
    <property type="evidence" value="ECO:0007669"/>
    <property type="project" value="UniProtKB-ARBA"/>
</dbReference>
<protein>
    <submittedName>
        <fullName evidence="2">Alpha/beta hydrolase family protein</fullName>
    </submittedName>
</protein>
<evidence type="ECO:0000313" key="3">
    <source>
        <dbReference type="Proteomes" id="UP000198902"/>
    </source>
</evidence>
<evidence type="ECO:0000313" key="2">
    <source>
        <dbReference type="EMBL" id="CQR52295.1"/>
    </source>
</evidence>
<dbReference type="EMBL" id="CSTE01000003">
    <property type="protein sequence ID" value="CQR52295.1"/>
    <property type="molecule type" value="Genomic_DNA"/>
</dbReference>
<dbReference type="OrthoDB" id="290192at2157"/>
<gene>
    <name evidence="2" type="ORF">BN996_03081</name>
</gene>
<proteinExistence type="predicted"/>
<dbReference type="Proteomes" id="UP000198902">
    <property type="component" value="Unassembled WGS sequence"/>
</dbReference>
<dbReference type="RefSeq" id="WP_089780550.1">
    <property type="nucleotide sequence ID" value="NZ_CABLRR010000003.1"/>
</dbReference>
<dbReference type="ESTHER" id="9eury-a0a0d6jvb7">
    <property type="family name" value="Abhydrolase_7"/>
</dbReference>
<dbReference type="AlphaFoldDB" id="A0A0D6JVB7"/>
<dbReference type="PANTHER" id="PTHR22946">
    <property type="entry name" value="DIENELACTONE HYDROLASE DOMAIN-CONTAINING PROTEIN-RELATED"/>
    <property type="match status" value="1"/>
</dbReference>
<dbReference type="InterPro" id="IPR050261">
    <property type="entry name" value="FrsA_esterase"/>
</dbReference>
<dbReference type="Pfam" id="PF12715">
    <property type="entry name" value="Abhydrolase_7"/>
    <property type="match status" value="1"/>
</dbReference>
<reference evidence="3" key="1">
    <citation type="submission" date="2015-03" db="EMBL/GenBank/DDBJ databases">
        <authorList>
            <person name="Urmite Genomes"/>
        </authorList>
    </citation>
    <scope>NUCLEOTIDE SEQUENCE [LARGE SCALE GENOMIC DNA]</scope>
    <source>
        <strain evidence="3">Arc-Hr</strain>
    </source>
</reference>